<protein>
    <submittedName>
        <fullName evidence="1">Uncharacterized protein</fullName>
    </submittedName>
</protein>
<reference evidence="1 2" key="1">
    <citation type="submission" date="2018-04" db="EMBL/GenBank/DDBJ databases">
        <title>Complete genome sequences of Streptomyces lydicus strain WYEC and characterization of antagonistic properties of biological control agents.</title>
        <authorList>
            <person name="Mariita R.M."/>
            <person name="Sello J.K."/>
        </authorList>
    </citation>
    <scope>NUCLEOTIDE SEQUENCE [LARGE SCALE GENOMIC DNA]</scope>
    <source>
        <strain evidence="1 2">WYEC 108</strain>
    </source>
</reference>
<gene>
    <name evidence="1" type="ORF">DDE74_02415</name>
</gene>
<sequence>MPRRVLTVVSADFDTATGVGAVWLVWYPKSPRAREHTALLEWYDEQWQYVGGGSGPVNDPVDVDVDVIELCGGGCALSLTRRLEAPRSVDTTPRIHCVEVHLGPDVGHILFGNRRIDAPEQRKLIAAWMSPHASSSARPVIVALGHDGTELSRIGPYDSLDTHTWARLAEES</sequence>
<evidence type="ECO:0000313" key="2">
    <source>
        <dbReference type="Proteomes" id="UP000275579"/>
    </source>
</evidence>
<accession>A0A3Q9K6X3</accession>
<dbReference type="Proteomes" id="UP000275579">
    <property type="component" value="Chromosome"/>
</dbReference>
<evidence type="ECO:0000313" key="1">
    <source>
        <dbReference type="EMBL" id="AZS69956.1"/>
    </source>
</evidence>
<name>A0A3Q9K6X3_9ACTN</name>
<proteinExistence type="predicted"/>
<organism evidence="1 2">
    <name type="scientific">Streptomyces lydicus</name>
    <dbReference type="NCBI Taxonomy" id="47763"/>
    <lineage>
        <taxon>Bacteria</taxon>
        <taxon>Bacillati</taxon>
        <taxon>Actinomycetota</taxon>
        <taxon>Actinomycetes</taxon>
        <taxon>Kitasatosporales</taxon>
        <taxon>Streptomycetaceae</taxon>
        <taxon>Streptomyces</taxon>
    </lineage>
</organism>
<dbReference type="EMBL" id="CP029042">
    <property type="protein sequence ID" value="AZS69956.1"/>
    <property type="molecule type" value="Genomic_DNA"/>
</dbReference>
<dbReference type="AlphaFoldDB" id="A0A3Q9K6X3"/>